<organism evidence="4 5">
    <name type="scientific">Mycena pura</name>
    <dbReference type="NCBI Taxonomy" id="153505"/>
    <lineage>
        <taxon>Eukaryota</taxon>
        <taxon>Fungi</taxon>
        <taxon>Dikarya</taxon>
        <taxon>Basidiomycota</taxon>
        <taxon>Agaricomycotina</taxon>
        <taxon>Agaricomycetes</taxon>
        <taxon>Agaricomycetidae</taxon>
        <taxon>Agaricales</taxon>
        <taxon>Marasmiineae</taxon>
        <taxon>Mycenaceae</taxon>
        <taxon>Mycena</taxon>
    </lineage>
</organism>
<dbReference type="PROSITE" id="PS50071">
    <property type="entry name" value="HOMEOBOX_2"/>
    <property type="match status" value="1"/>
</dbReference>
<gene>
    <name evidence="4" type="ORF">GGX14DRAFT_391016</name>
</gene>
<keyword evidence="1" id="KW-0238">DNA-binding</keyword>
<evidence type="ECO:0000313" key="5">
    <source>
        <dbReference type="Proteomes" id="UP001219525"/>
    </source>
</evidence>
<keyword evidence="5" id="KW-1185">Reference proteome</keyword>
<keyword evidence="1" id="KW-0539">Nucleus</keyword>
<dbReference type="InterPro" id="IPR009057">
    <property type="entry name" value="Homeodomain-like_sf"/>
</dbReference>
<dbReference type="EMBL" id="JARJCW010000014">
    <property type="protein sequence ID" value="KAJ7217198.1"/>
    <property type="molecule type" value="Genomic_DNA"/>
</dbReference>
<evidence type="ECO:0000256" key="2">
    <source>
        <dbReference type="SAM" id="MobiDB-lite"/>
    </source>
</evidence>
<dbReference type="Gene3D" id="1.10.10.60">
    <property type="entry name" value="Homeodomain-like"/>
    <property type="match status" value="1"/>
</dbReference>
<proteinExistence type="predicted"/>
<name>A0AAD6VR86_9AGAR</name>
<evidence type="ECO:0000256" key="1">
    <source>
        <dbReference type="PROSITE-ProRule" id="PRU00108"/>
    </source>
</evidence>
<dbReference type="Proteomes" id="UP001219525">
    <property type="component" value="Unassembled WGS sequence"/>
</dbReference>
<protein>
    <recommendedName>
        <fullName evidence="3">Homeobox domain-containing protein</fullName>
    </recommendedName>
</protein>
<keyword evidence="1" id="KW-0371">Homeobox</keyword>
<evidence type="ECO:0000259" key="3">
    <source>
        <dbReference type="PROSITE" id="PS50071"/>
    </source>
</evidence>
<evidence type="ECO:0000313" key="4">
    <source>
        <dbReference type="EMBL" id="KAJ7217198.1"/>
    </source>
</evidence>
<feature type="domain" description="Homeobox" evidence="3">
    <location>
        <begin position="23"/>
        <end position="76"/>
    </location>
</feature>
<feature type="region of interest" description="Disordered" evidence="2">
    <location>
        <begin position="274"/>
        <end position="298"/>
    </location>
</feature>
<dbReference type="SMART" id="SM00389">
    <property type="entry name" value="HOX"/>
    <property type="match status" value="1"/>
</dbReference>
<dbReference type="AlphaFoldDB" id="A0AAD6VR86"/>
<accession>A0AAD6VR86</accession>
<dbReference type="GO" id="GO:0005634">
    <property type="term" value="C:nucleus"/>
    <property type="evidence" value="ECO:0007669"/>
    <property type="project" value="UniProtKB-SubCell"/>
</dbReference>
<comment type="caution">
    <text evidence="4">The sequence shown here is derived from an EMBL/GenBank/DDBJ whole genome shotgun (WGS) entry which is preliminary data.</text>
</comment>
<feature type="DNA-binding region" description="Homeobox" evidence="1">
    <location>
        <begin position="25"/>
        <end position="77"/>
    </location>
</feature>
<sequence length="491" mass="54603">MARAKNVEEEKEAGMLPPDVRATRKQLLVLQAGYHDCGSEKVLGADELAKLSSKTGLTSQWIKFWFERTKKKDRGAETATQVKEGPEESSRLQISKNRNAATKQVKKREAMTELQIDDAPFTPTRNKRRRLALDQPSTTLTALYPDKGIPNIANSTMTDCNNSGLPTAVAVSVPHKSISSSTSVSRPQISYPRNLPAVHPQPPYPSGPNISSFSRLHGITSASNKSISSSTYVSSQLRPMPQTTVPRKYPVLQLPKSFVPLSIHPNATFSPAPYLAPQQHLDPNTLPPVASQSSGQQQYINQKNPLTSLGFFSTRLSPLPVNIPLKRLSHFAAAFHEPVPAPSASFANAVLHGSINQTASDHMVESSTNSVPSSMDLQPFSHKQRNHSSFRPAVEDQFLIHNRLNPNTPATNTVCENDWPEFPRYPSMFYWETTVLKHLSVLQIGKRGTRMTEDEMFEHLLDENLAQRDPFQAAMGLVYMSRRGLEWDYTL</sequence>
<dbReference type="InterPro" id="IPR001356">
    <property type="entry name" value="HD"/>
</dbReference>
<dbReference type="GO" id="GO:0003677">
    <property type="term" value="F:DNA binding"/>
    <property type="evidence" value="ECO:0007669"/>
    <property type="project" value="UniProtKB-UniRule"/>
</dbReference>
<comment type="subcellular location">
    <subcellularLocation>
        <location evidence="1">Nucleus</location>
    </subcellularLocation>
</comment>
<reference evidence="4" key="1">
    <citation type="submission" date="2023-03" db="EMBL/GenBank/DDBJ databases">
        <title>Massive genome expansion in bonnet fungi (Mycena s.s.) driven by repeated elements and novel gene families across ecological guilds.</title>
        <authorList>
            <consortium name="Lawrence Berkeley National Laboratory"/>
            <person name="Harder C.B."/>
            <person name="Miyauchi S."/>
            <person name="Viragh M."/>
            <person name="Kuo A."/>
            <person name="Thoen E."/>
            <person name="Andreopoulos B."/>
            <person name="Lu D."/>
            <person name="Skrede I."/>
            <person name="Drula E."/>
            <person name="Henrissat B."/>
            <person name="Morin E."/>
            <person name="Kohler A."/>
            <person name="Barry K."/>
            <person name="LaButti K."/>
            <person name="Morin E."/>
            <person name="Salamov A."/>
            <person name="Lipzen A."/>
            <person name="Mereny Z."/>
            <person name="Hegedus B."/>
            <person name="Baldrian P."/>
            <person name="Stursova M."/>
            <person name="Weitz H."/>
            <person name="Taylor A."/>
            <person name="Grigoriev I.V."/>
            <person name="Nagy L.G."/>
            <person name="Martin F."/>
            <person name="Kauserud H."/>
        </authorList>
    </citation>
    <scope>NUCLEOTIDE SEQUENCE</scope>
    <source>
        <strain evidence="4">9144</strain>
    </source>
</reference>
<dbReference type="SUPFAM" id="SSF46689">
    <property type="entry name" value="Homeodomain-like"/>
    <property type="match status" value="1"/>
</dbReference>